<dbReference type="GO" id="GO:0006744">
    <property type="term" value="P:ubiquinone biosynthetic process"/>
    <property type="evidence" value="ECO:0007669"/>
    <property type="project" value="TreeGrafter"/>
</dbReference>
<comment type="subunit">
    <text evidence="13">Heterotetramer composed of 2 PDSS1/DPS1 and 2 PDSS2/DLP1 subunits.</text>
</comment>
<dbReference type="PROSITE" id="PS00723">
    <property type="entry name" value="POLYPRENYL_SYNTHASE_1"/>
    <property type="match status" value="1"/>
</dbReference>
<dbReference type="PANTHER" id="PTHR12001:SF69">
    <property type="entry name" value="ALL TRANS-POLYPRENYL-DIPHOSPHATE SYNTHASE PDSS1"/>
    <property type="match status" value="1"/>
</dbReference>
<dbReference type="Gene3D" id="1.10.600.10">
    <property type="entry name" value="Farnesyl Diphosphate Synthase"/>
    <property type="match status" value="1"/>
</dbReference>
<evidence type="ECO:0000256" key="7">
    <source>
        <dbReference type="ARBA" id="ARBA00023098"/>
    </source>
</evidence>
<dbReference type="SUPFAM" id="SSF48576">
    <property type="entry name" value="Terpenoid synthases"/>
    <property type="match status" value="1"/>
</dbReference>
<comment type="catalytic activity">
    <reaction evidence="11">
        <text>7 isopentenyl diphosphate + (2E,6E)-farnesyl diphosphate = all-trans-decaprenyl diphosphate + 7 diphosphate</text>
        <dbReference type="Rhea" id="RHEA:27802"/>
        <dbReference type="ChEBI" id="CHEBI:33019"/>
        <dbReference type="ChEBI" id="CHEBI:60721"/>
        <dbReference type="ChEBI" id="CHEBI:128769"/>
        <dbReference type="ChEBI" id="CHEBI:175763"/>
        <dbReference type="EC" id="2.5.1.91"/>
    </reaction>
    <physiologicalReaction direction="left-to-right" evidence="11">
        <dbReference type="Rhea" id="RHEA:27803"/>
    </physiologicalReaction>
</comment>
<dbReference type="PROSITE" id="PS00444">
    <property type="entry name" value="POLYPRENYL_SYNTHASE_2"/>
    <property type="match status" value="1"/>
</dbReference>
<evidence type="ECO:0000256" key="8">
    <source>
        <dbReference type="ARBA" id="ARBA00023128"/>
    </source>
</evidence>
<keyword evidence="6" id="KW-0460">Magnesium</keyword>
<feature type="compositionally biased region" description="Polar residues" evidence="20">
    <location>
        <begin position="46"/>
        <end position="55"/>
    </location>
</feature>
<sequence length="574" mass="61218">MARSVKSLGVNLLENVVYKRIFTVSRRSKCDVIISKESSGFLKGTSHSFQNSSRFGSAPTARLLGSQSSTTDITTRGVNSNSFSTSTSNDSNSSRNSSTNSTDRSSIDTQTVSASSSARGVSTISASLGSLGVSASQSAPITADLSAARGLSTVAAAAATGLSTVGIGSTSAISRLTSTVPPPGIGVSPHHSLWRPPCRGNASFGGGGVGGALVDSHQQHTSSSTAAAADALPRESDRRDATTDADAADATLSPHKLAEPDLLNLFIDIRKALKCPEVDLEDIACYYFDGQGKVIRPIITVLMARALNQHVSQHHRLLRNQLEIAKVTEMIHTASLLHDDVLDMADIRRGKPSVTLRFGQRKSVMAGDYILAVASTLLARINNPQVTIVLAQVLADLVQGEFMQLGSKENENERFSHYLDKTFKKTASLIAHSCQAVGILGGADEQLQQVCFQYGRNVGIAFQLVDDVLDFVASANSMGKPASVDLKLGIATAPVLFACEKFPELNAMILRRFSEPGDVTFAFECVHRSDGLQQTKLLARKHCLEAIRVLDALAHSQEKMALIAITDKVLNRIR</sequence>
<dbReference type="EMBL" id="IACF01002481">
    <property type="protein sequence ID" value="LAB68134.1"/>
    <property type="molecule type" value="mRNA"/>
</dbReference>
<dbReference type="GO" id="GO:0008299">
    <property type="term" value="P:isoprenoid biosynthetic process"/>
    <property type="evidence" value="ECO:0007669"/>
    <property type="project" value="UniProtKB-KW"/>
</dbReference>
<dbReference type="GO" id="GO:0032478">
    <property type="term" value="C:heterotetrameric polyprenyl diphosphate synthase complex"/>
    <property type="evidence" value="ECO:0007669"/>
    <property type="project" value="UniProtKB-ARBA"/>
</dbReference>
<reference evidence="21" key="1">
    <citation type="journal article" date="2018" name="Biosci. Biotechnol. Biochem.">
        <title>Polysaccharide hydrolase of the hadal zone amphipods Hirondellea gigas.</title>
        <authorList>
            <person name="Kobayashi H."/>
            <person name="Nagahama T."/>
            <person name="Arai W."/>
            <person name="Sasagawa Y."/>
            <person name="Umeda M."/>
            <person name="Hayashi T."/>
            <person name="Nikaido I."/>
            <person name="Watanabe H."/>
            <person name="Oguri K."/>
            <person name="Kitazato H."/>
            <person name="Fujioka K."/>
            <person name="Kido Y."/>
            <person name="Takami H."/>
        </authorList>
    </citation>
    <scope>NUCLEOTIDE SEQUENCE</scope>
    <source>
        <tissue evidence="21">Whole body</tissue>
    </source>
</reference>
<dbReference type="EC" id="2.5.1.91" evidence="14"/>
<dbReference type="GO" id="GO:0097269">
    <property type="term" value="F:all-trans-decaprenyl-diphosphate synthase activity"/>
    <property type="evidence" value="ECO:0007669"/>
    <property type="project" value="UniProtKB-EC"/>
</dbReference>
<dbReference type="SFLD" id="SFLDS00005">
    <property type="entry name" value="Isoprenoid_Synthase_Type_I"/>
    <property type="match status" value="1"/>
</dbReference>
<dbReference type="GO" id="GO:0042811">
    <property type="term" value="P:pheromone biosynthetic process"/>
    <property type="evidence" value="ECO:0007669"/>
    <property type="project" value="UniProtKB-ARBA"/>
</dbReference>
<evidence type="ECO:0000256" key="15">
    <source>
        <dbReference type="ARBA" id="ARBA00073240"/>
    </source>
</evidence>
<comment type="function">
    <text evidence="12">Heterotetrameric enzyme that catalyzes the condensation of farnesyl diphosphate (FPP), which acts as a primer, and isopentenyl diphosphate (IPP) to produce prenyl diphosphates of varying chain lengths and participates in the determination of the side chain of ubiquinone. Supplies nona and decaprenyl diphosphate, the precursors for the side chain of the isoprenoid quinones ubiquinone-9 (Q9)and ubiquinone-10 (Q10) respectively. The enzyme adds isopentenyl diphosphate molecules sequentially to farnesyl diphosphate with trans stereochemistry.</text>
</comment>
<dbReference type="InterPro" id="IPR000092">
    <property type="entry name" value="Polyprenyl_synt"/>
</dbReference>
<evidence type="ECO:0000256" key="12">
    <source>
        <dbReference type="ARBA" id="ARBA00057934"/>
    </source>
</evidence>
<comment type="similarity">
    <text evidence="3">Belongs to the FPP/GGPP synthase family.</text>
</comment>
<comment type="subcellular location">
    <subcellularLocation>
        <location evidence="2">Mitochondrion</location>
    </subcellularLocation>
</comment>
<name>A0A2P2I280_9CRUS</name>
<evidence type="ECO:0000256" key="13">
    <source>
        <dbReference type="ARBA" id="ARBA00064334"/>
    </source>
</evidence>
<evidence type="ECO:0000256" key="10">
    <source>
        <dbReference type="ARBA" id="ARBA00050825"/>
    </source>
</evidence>
<evidence type="ECO:0000256" key="9">
    <source>
        <dbReference type="ARBA" id="ARBA00023229"/>
    </source>
</evidence>
<dbReference type="PANTHER" id="PTHR12001">
    <property type="entry name" value="GERANYLGERANYL PYROPHOSPHATE SYNTHASE"/>
    <property type="match status" value="1"/>
</dbReference>
<keyword evidence="8" id="KW-0496">Mitochondrion</keyword>
<dbReference type="Pfam" id="PF00348">
    <property type="entry name" value="polyprenyl_synt"/>
    <property type="match status" value="1"/>
</dbReference>
<keyword evidence="9" id="KW-0414">Isoprene biosynthesis</keyword>
<evidence type="ECO:0000256" key="5">
    <source>
        <dbReference type="ARBA" id="ARBA00022723"/>
    </source>
</evidence>
<evidence type="ECO:0000256" key="20">
    <source>
        <dbReference type="SAM" id="MobiDB-lite"/>
    </source>
</evidence>
<dbReference type="CDD" id="cd00685">
    <property type="entry name" value="Trans_IPPS_HT"/>
    <property type="match status" value="1"/>
</dbReference>
<evidence type="ECO:0000256" key="16">
    <source>
        <dbReference type="ARBA" id="ARBA00080324"/>
    </source>
</evidence>
<evidence type="ECO:0000256" key="4">
    <source>
        <dbReference type="ARBA" id="ARBA00022679"/>
    </source>
</evidence>
<feature type="compositionally biased region" description="Basic and acidic residues" evidence="20">
    <location>
        <begin position="232"/>
        <end position="242"/>
    </location>
</feature>
<keyword evidence="7" id="KW-0443">Lipid metabolism</keyword>
<dbReference type="GO" id="GO:0046872">
    <property type="term" value="F:metal ion binding"/>
    <property type="evidence" value="ECO:0007669"/>
    <property type="project" value="UniProtKB-KW"/>
</dbReference>
<comment type="catalytic activity">
    <reaction evidence="10">
        <text>6 isopentenyl diphosphate + (2E,6E)-farnesyl diphosphate = all-trans-nonaprenyl diphosphate + 6 diphosphate</text>
        <dbReference type="Rhea" id="RHEA:55364"/>
        <dbReference type="ChEBI" id="CHEBI:33019"/>
        <dbReference type="ChEBI" id="CHEBI:58391"/>
        <dbReference type="ChEBI" id="CHEBI:128769"/>
        <dbReference type="ChEBI" id="CHEBI:175763"/>
    </reaction>
    <physiologicalReaction direction="left-to-right" evidence="10">
        <dbReference type="Rhea" id="RHEA:55365"/>
    </physiologicalReaction>
</comment>
<protein>
    <recommendedName>
        <fullName evidence="15">All trans-polyprenyl-diphosphate synthase PDSS1</fullName>
        <ecNumber evidence="14">2.5.1.91</ecNumber>
    </recommendedName>
    <alternativeName>
        <fullName evidence="18">All-trans-decaprenyl-diphosphate synthase subunit 1</fullName>
    </alternativeName>
    <alternativeName>
        <fullName evidence="16">Decaprenyl-diphosphate synthase subunit 1</fullName>
    </alternativeName>
    <alternativeName>
        <fullName evidence="17">Solanesyl-diphosphate synthase subunit 1</fullName>
    </alternativeName>
    <alternativeName>
        <fullName evidence="19">Trans-prenyltransferase 1</fullName>
    </alternativeName>
</protein>
<evidence type="ECO:0000256" key="19">
    <source>
        <dbReference type="ARBA" id="ARBA00084036"/>
    </source>
</evidence>
<evidence type="ECO:0000256" key="6">
    <source>
        <dbReference type="ARBA" id="ARBA00022842"/>
    </source>
</evidence>
<evidence type="ECO:0000256" key="17">
    <source>
        <dbReference type="ARBA" id="ARBA00083184"/>
    </source>
</evidence>
<evidence type="ECO:0000256" key="14">
    <source>
        <dbReference type="ARBA" id="ARBA00066510"/>
    </source>
</evidence>
<keyword evidence="4" id="KW-0808">Transferase</keyword>
<evidence type="ECO:0000256" key="11">
    <source>
        <dbReference type="ARBA" id="ARBA00051100"/>
    </source>
</evidence>
<feature type="region of interest" description="Disordered" evidence="20">
    <location>
        <begin position="46"/>
        <end position="114"/>
    </location>
</feature>
<evidence type="ECO:0000256" key="18">
    <source>
        <dbReference type="ARBA" id="ARBA00083689"/>
    </source>
</evidence>
<dbReference type="AlphaFoldDB" id="A0A2P2I280"/>
<comment type="cofactor">
    <cofactor evidence="1">
        <name>Mg(2+)</name>
        <dbReference type="ChEBI" id="CHEBI:18420"/>
    </cofactor>
</comment>
<dbReference type="InterPro" id="IPR008949">
    <property type="entry name" value="Isoprenoid_synthase_dom_sf"/>
</dbReference>
<proteinExistence type="evidence at transcript level"/>
<dbReference type="InterPro" id="IPR033749">
    <property type="entry name" value="Polyprenyl_synt_CS"/>
</dbReference>
<dbReference type="FunFam" id="1.10.600.10:FF:000011">
    <property type="entry name" value="Decaprenyl diphosphate synthase subunit 1"/>
    <property type="match status" value="1"/>
</dbReference>
<keyword evidence="5" id="KW-0479">Metal-binding</keyword>
<feature type="compositionally biased region" description="Polar residues" evidence="20">
    <location>
        <begin position="65"/>
        <end position="78"/>
    </location>
</feature>
<evidence type="ECO:0000313" key="21">
    <source>
        <dbReference type="EMBL" id="LAB68134.1"/>
    </source>
</evidence>
<feature type="compositionally biased region" description="Low complexity" evidence="20">
    <location>
        <begin position="215"/>
        <end position="231"/>
    </location>
</feature>
<evidence type="ECO:0000256" key="2">
    <source>
        <dbReference type="ARBA" id="ARBA00004173"/>
    </source>
</evidence>
<feature type="region of interest" description="Disordered" evidence="20">
    <location>
        <begin position="209"/>
        <end position="252"/>
    </location>
</feature>
<feature type="compositionally biased region" description="Low complexity" evidence="20">
    <location>
        <begin position="79"/>
        <end position="104"/>
    </location>
</feature>
<accession>A0A2P2I280</accession>
<evidence type="ECO:0000256" key="3">
    <source>
        <dbReference type="ARBA" id="ARBA00006706"/>
    </source>
</evidence>
<evidence type="ECO:0000256" key="1">
    <source>
        <dbReference type="ARBA" id="ARBA00001946"/>
    </source>
</evidence>
<organism evidence="21">
    <name type="scientific">Hirondellea gigas</name>
    <dbReference type="NCBI Taxonomy" id="1518452"/>
    <lineage>
        <taxon>Eukaryota</taxon>
        <taxon>Metazoa</taxon>
        <taxon>Ecdysozoa</taxon>
        <taxon>Arthropoda</taxon>
        <taxon>Crustacea</taxon>
        <taxon>Multicrustacea</taxon>
        <taxon>Malacostraca</taxon>
        <taxon>Eumalacostraca</taxon>
        <taxon>Peracarida</taxon>
        <taxon>Amphipoda</taxon>
        <taxon>Amphilochidea</taxon>
        <taxon>Lysianassida</taxon>
        <taxon>Lysianassidira</taxon>
        <taxon>Lysianassoidea</taxon>
        <taxon>Lysianassidae</taxon>
        <taxon>Hirondellea</taxon>
    </lineage>
</organism>